<dbReference type="SUPFAM" id="SSF81648">
    <property type="entry name" value="a domain/subunit of cytochrome bc1 complex (Ubiquinol-cytochrome c reductase)"/>
    <property type="match status" value="1"/>
</dbReference>
<dbReference type="Pfam" id="PF00032">
    <property type="entry name" value="Cytochrom_B_C"/>
    <property type="match status" value="1"/>
</dbReference>
<evidence type="ECO:0000256" key="6">
    <source>
        <dbReference type="ARBA" id="ARBA00022982"/>
    </source>
</evidence>
<feature type="transmembrane region" description="Helical" evidence="10">
    <location>
        <begin position="145"/>
        <end position="163"/>
    </location>
</feature>
<feature type="transmembrane region" description="Helical" evidence="10">
    <location>
        <begin position="42"/>
        <end position="69"/>
    </location>
</feature>
<dbReference type="InterPro" id="IPR027387">
    <property type="entry name" value="Cytb/b6-like_sf"/>
</dbReference>
<proteinExistence type="predicted"/>
<dbReference type="GO" id="GO:0009055">
    <property type="term" value="F:electron transfer activity"/>
    <property type="evidence" value="ECO:0007669"/>
    <property type="project" value="InterPro"/>
</dbReference>
<dbReference type="InterPro" id="IPR005798">
    <property type="entry name" value="Cyt_b/b6_C"/>
</dbReference>
<evidence type="ECO:0000256" key="1">
    <source>
        <dbReference type="ARBA" id="ARBA00004141"/>
    </source>
</evidence>
<keyword evidence="2" id="KW-0813">Transport</keyword>
<evidence type="ECO:0000256" key="9">
    <source>
        <dbReference type="ARBA" id="ARBA00023136"/>
    </source>
</evidence>
<keyword evidence="3" id="KW-0349">Heme</keyword>
<dbReference type="EMBL" id="JACNJN010000119">
    <property type="protein sequence ID" value="MBC8335682.1"/>
    <property type="molecule type" value="Genomic_DNA"/>
</dbReference>
<evidence type="ECO:0000256" key="8">
    <source>
        <dbReference type="ARBA" id="ARBA00023004"/>
    </source>
</evidence>
<keyword evidence="8" id="KW-0408">Iron</keyword>
<gene>
    <name evidence="12" type="ORF">H8E29_10475</name>
</gene>
<evidence type="ECO:0000256" key="7">
    <source>
        <dbReference type="ARBA" id="ARBA00022989"/>
    </source>
</evidence>
<keyword evidence="9 10" id="KW-0472">Membrane</keyword>
<dbReference type="PROSITE" id="PS51003">
    <property type="entry name" value="CYTB_CTER"/>
    <property type="match status" value="1"/>
</dbReference>
<keyword evidence="7 10" id="KW-1133">Transmembrane helix</keyword>
<protein>
    <recommendedName>
        <fullName evidence="11">Cytochrome b/b6 C-terminal region profile domain-containing protein</fullName>
    </recommendedName>
</protein>
<feature type="transmembrane region" description="Helical" evidence="10">
    <location>
        <begin position="215"/>
        <end position="237"/>
    </location>
</feature>
<dbReference type="InterPro" id="IPR036150">
    <property type="entry name" value="Cyt_b/b6_C_sf"/>
</dbReference>
<evidence type="ECO:0000256" key="2">
    <source>
        <dbReference type="ARBA" id="ARBA00022448"/>
    </source>
</evidence>
<comment type="caution">
    <text evidence="12">The sequence shown here is derived from an EMBL/GenBank/DDBJ whole genome shotgun (WGS) entry which is preliminary data.</text>
</comment>
<keyword evidence="6" id="KW-0249">Electron transport</keyword>
<accession>A0A8J6TJL7</accession>
<feature type="transmembrane region" description="Helical" evidence="10">
    <location>
        <begin position="106"/>
        <end position="125"/>
    </location>
</feature>
<feature type="transmembrane region" description="Helical" evidence="10">
    <location>
        <begin position="183"/>
        <end position="203"/>
    </location>
</feature>
<dbReference type="Proteomes" id="UP000614469">
    <property type="component" value="Unassembled WGS sequence"/>
</dbReference>
<dbReference type="GO" id="GO:0046872">
    <property type="term" value="F:metal ion binding"/>
    <property type="evidence" value="ECO:0007669"/>
    <property type="project" value="UniProtKB-KW"/>
</dbReference>
<dbReference type="AlphaFoldDB" id="A0A8J6TJL7"/>
<dbReference type="Gene3D" id="1.20.810.10">
    <property type="entry name" value="Cytochrome Bc1 Complex, Chain C"/>
    <property type="match status" value="1"/>
</dbReference>
<evidence type="ECO:0000313" key="12">
    <source>
        <dbReference type="EMBL" id="MBC8335682.1"/>
    </source>
</evidence>
<evidence type="ECO:0000259" key="11">
    <source>
        <dbReference type="PROSITE" id="PS51003"/>
    </source>
</evidence>
<feature type="domain" description="Cytochrome b/b6 C-terminal region profile" evidence="11">
    <location>
        <begin position="29"/>
        <end position="211"/>
    </location>
</feature>
<evidence type="ECO:0000256" key="5">
    <source>
        <dbReference type="ARBA" id="ARBA00022723"/>
    </source>
</evidence>
<evidence type="ECO:0000313" key="13">
    <source>
        <dbReference type="Proteomes" id="UP000614469"/>
    </source>
</evidence>
<evidence type="ECO:0000256" key="10">
    <source>
        <dbReference type="SAM" id="Phobius"/>
    </source>
</evidence>
<dbReference type="GO" id="GO:0016491">
    <property type="term" value="F:oxidoreductase activity"/>
    <property type="evidence" value="ECO:0007669"/>
    <property type="project" value="InterPro"/>
</dbReference>
<sequence length="260" mass="28836">MPDNNIPEENKSFSRSSKKTYSLVEIVKAPTTMVDKGPEDTIFAFPIVAILELMLAIGSTLVLVIFSLLKDAPLEELANPLITTDPAKAPWYFMGLQEMLEHMHPTLAGIILPALAVGFLISIPYIDYSREGAGVWFTSKRGKSIVGWTALYTLVAMTGFVLVDNAFPPRELLRDMLPNLVTQSLIPGAVMTFLVVLPLLVLWRSKEGIKNAREVMLVLFTVLFITAVVLTLTGFLFRGPGFELYWPWAMPNGYNPMDGL</sequence>
<organism evidence="12 13">
    <name type="scientific">Candidatus Desulfolinea nitratireducens</name>
    <dbReference type="NCBI Taxonomy" id="2841698"/>
    <lineage>
        <taxon>Bacteria</taxon>
        <taxon>Bacillati</taxon>
        <taxon>Chloroflexota</taxon>
        <taxon>Anaerolineae</taxon>
        <taxon>Anaerolineales</taxon>
        <taxon>Anaerolineales incertae sedis</taxon>
        <taxon>Candidatus Desulfolinea</taxon>
    </lineage>
</organism>
<comment type="subcellular location">
    <subcellularLocation>
        <location evidence="1">Membrane</location>
        <topology evidence="1">Multi-pass membrane protein</topology>
    </subcellularLocation>
</comment>
<evidence type="ECO:0000256" key="3">
    <source>
        <dbReference type="ARBA" id="ARBA00022617"/>
    </source>
</evidence>
<keyword evidence="5" id="KW-0479">Metal-binding</keyword>
<dbReference type="GO" id="GO:0016020">
    <property type="term" value="C:membrane"/>
    <property type="evidence" value="ECO:0007669"/>
    <property type="project" value="UniProtKB-SubCell"/>
</dbReference>
<evidence type="ECO:0000256" key="4">
    <source>
        <dbReference type="ARBA" id="ARBA00022692"/>
    </source>
</evidence>
<reference evidence="12 13" key="1">
    <citation type="submission" date="2020-08" db="EMBL/GenBank/DDBJ databases">
        <title>Bridging the membrane lipid divide: bacteria of the FCB group superphylum have the potential to synthesize archaeal ether lipids.</title>
        <authorList>
            <person name="Villanueva L."/>
            <person name="Von Meijenfeldt F.A.B."/>
            <person name="Westbye A.B."/>
            <person name="Yadav S."/>
            <person name="Hopmans E.C."/>
            <person name="Dutilh B.E."/>
            <person name="Sinninghe Damste J.S."/>
        </authorList>
    </citation>
    <scope>NUCLEOTIDE SEQUENCE [LARGE SCALE GENOMIC DNA]</scope>
    <source>
        <strain evidence="12">NIOZ-UU36</strain>
    </source>
</reference>
<name>A0A8J6TJL7_9CHLR</name>
<keyword evidence="4 10" id="KW-0812">Transmembrane</keyword>